<evidence type="ECO:0000256" key="1">
    <source>
        <dbReference type="SAM" id="MobiDB-lite"/>
    </source>
</evidence>
<evidence type="ECO:0000313" key="3">
    <source>
        <dbReference type="Proteomes" id="UP000325313"/>
    </source>
</evidence>
<dbReference type="AlphaFoldDB" id="A0A5B0PIG1"/>
<name>A0A5B0PIG1_PUCGR</name>
<protein>
    <submittedName>
        <fullName evidence="2">Uncharacterized protein</fullName>
    </submittedName>
</protein>
<accession>A0A5B0PIG1</accession>
<organism evidence="2 3">
    <name type="scientific">Puccinia graminis f. sp. tritici</name>
    <dbReference type="NCBI Taxonomy" id="56615"/>
    <lineage>
        <taxon>Eukaryota</taxon>
        <taxon>Fungi</taxon>
        <taxon>Dikarya</taxon>
        <taxon>Basidiomycota</taxon>
        <taxon>Pucciniomycotina</taxon>
        <taxon>Pucciniomycetes</taxon>
        <taxon>Pucciniales</taxon>
        <taxon>Pucciniaceae</taxon>
        <taxon>Puccinia</taxon>
    </lineage>
</organism>
<feature type="region of interest" description="Disordered" evidence="1">
    <location>
        <begin position="298"/>
        <end position="317"/>
    </location>
</feature>
<sequence>MNEYRLHTDENMIIDFVHSGVLTGESIGARPRDDAHPETHFLSRRNAGIGASRTKLALTRRDRSVLHSLESRHHHKEMMEERTGASLDLGAGLGLGSGLGLGAGVGLGAGLGLGAGVGVSAGLGLGGSGGAGAAYGSGGSAGSAGAYGSGGTLGSAGAYTSGGASGSAGGYSSGGMSGSAGGYSSGGASGSAGGYSSGGASGSAGGYSSGGASGSAGGYSSGGTGGYNSAGTSGSTVGLNSGGTAGSSGGYNSGGTSGSSGGYNSAGTSGSAGGYNSAGTSGSTGGYSGAGLNRGGGLTSGGGGLTSGGGGLSPGGGGMSSGGFNTGTFSSGSSSSSKGFSNSLVSYSLIYASSSSMNYQTMMGSCTGLVKKISDCQSSFVGAGGNGGSVQVNYDTSIQAVQALATEIQTVLANFHTCNECSGNQIHSFRDNFSQIFSQLQQLFSTCRSSFPNQWTALMKTGLFNVDQEFSNFFNGCEQKGLRIKVFIPNELGSMFNQCGLEKAYSTMLKCGIQ</sequence>
<evidence type="ECO:0000313" key="2">
    <source>
        <dbReference type="EMBL" id="KAA1100394.1"/>
    </source>
</evidence>
<dbReference type="EMBL" id="VDEP01000341">
    <property type="protein sequence ID" value="KAA1100394.1"/>
    <property type="molecule type" value="Genomic_DNA"/>
</dbReference>
<proteinExistence type="predicted"/>
<reference evidence="2 3" key="1">
    <citation type="submission" date="2019-05" db="EMBL/GenBank/DDBJ databases">
        <title>Emergence of the Ug99 lineage of the wheat stem rust pathogen through somatic hybridization.</title>
        <authorList>
            <person name="Li F."/>
            <person name="Upadhyaya N.M."/>
            <person name="Sperschneider J."/>
            <person name="Matny O."/>
            <person name="Nguyen-Phuc H."/>
            <person name="Mago R."/>
            <person name="Raley C."/>
            <person name="Miller M.E."/>
            <person name="Silverstein K.A.T."/>
            <person name="Henningsen E."/>
            <person name="Hirsch C.D."/>
            <person name="Visser B."/>
            <person name="Pretorius Z.A."/>
            <person name="Steffenson B.J."/>
            <person name="Schwessinger B."/>
            <person name="Dodds P.N."/>
            <person name="Figueroa M."/>
        </authorList>
    </citation>
    <scope>NUCLEOTIDE SEQUENCE [LARGE SCALE GENOMIC DNA]</scope>
    <source>
        <strain evidence="2 3">Ug99</strain>
    </source>
</reference>
<gene>
    <name evidence="2" type="ORF">PGTUg99_025350</name>
</gene>
<comment type="caution">
    <text evidence="2">The sequence shown here is derived from an EMBL/GenBank/DDBJ whole genome shotgun (WGS) entry which is preliminary data.</text>
</comment>
<dbReference type="Proteomes" id="UP000325313">
    <property type="component" value="Unassembled WGS sequence"/>
</dbReference>